<evidence type="ECO:0008006" key="4">
    <source>
        <dbReference type="Google" id="ProtNLM"/>
    </source>
</evidence>
<proteinExistence type="predicted"/>
<dbReference type="AlphaFoldDB" id="A0A1J4JAK9"/>
<feature type="transmembrane region" description="Helical" evidence="1">
    <location>
        <begin position="80"/>
        <end position="102"/>
    </location>
</feature>
<keyword evidence="1" id="KW-0472">Membrane</keyword>
<reference evidence="2" key="1">
    <citation type="submission" date="2016-10" db="EMBL/GenBank/DDBJ databases">
        <authorList>
            <person name="Benchimol M."/>
            <person name="Almeida L.G."/>
            <person name="Vasconcelos A.T."/>
            <person name="Perreira-Neves A."/>
            <person name="Rosa I.A."/>
            <person name="Tasca T."/>
            <person name="Bogo M.R."/>
            <person name="de Souza W."/>
        </authorList>
    </citation>
    <scope>NUCLEOTIDE SEQUENCE [LARGE SCALE GENOMIC DNA]</scope>
    <source>
        <strain evidence="2">K</strain>
    </source>
</reference>
<dbReference type="RefSeq" id="XP_068349347.1">
    <property type="nucleotide sequence ID" value="XM_068495270.1"/>
</dbReference>
<evidence type="ECO:0000256" key="1">
    <source>
        <dbReference type="SAM" id="Phobius"/>
    </source>
</evidence>
<dbReference type="GeneID" id="94829974"/>
<accession>A0A1J4JAK9</accession>
<organism evidence="2 3">
    <name type="scientific">Tritrichomonas foetus</name>
    <dbReference type="NCBI Taxonomy" id="1144522"/>
    <lineage>
        <taxon>Eukaryota</taxon>
        <taxon>Metamonada</taxon>
        <taxon>Parabasalia</taxon>
        <taxon>Tritrichomonadida</taxon>
        <taxon>Tritrichomonadidae</taxon>
        <taxon>Tritrichomonas</taxon>
    </lineage>
</organism>
<name>A0A1J4JAK9_9EUKA</name>
<evidence type="ECO:0000313" key="2">
    <source>
        <dbReference type="EMBL" id="OHS96210.1"/>
    </source>
</evidence>
<protein>
    <recommendedName>
        <fullName evidence="4">Transmembrane protein</fullName>
    </recommendedName>
</protein>
<evidence type="ECO:0000313" key="3">
    <source>
        <dbReference type="Proteomes" id="UP000179807"/>
    </source>
</evidence>
<dbReference type="VEuPathDB" id="TrichDB:TRFO_10160"/>
<comment type="caution">
    <text evidence="2">The sequence shown here is derived from an EMBL/GenBank/DDBJ whole genome shotgun (WGS) entry which is preliminary data.</text>
</comment>
<keyword evidence="1" id="KW-1133">Transmembrane helix</keyword>
<gene>
    <name evidence="2" type="ORF">TRFO_10160</name>
</gene>
<dbReference type="Proteomes" id="UP000179807">
    <property type="component" value="Unassembled WGS sequence"/>
</dbReference>
<dbReference type="EMBL" id="MLAK01001193">
    <property type="protein sequence ID" value="OHS96210.1"/>
    <property type="molecule type" value="Genomic_DNA"/>
</dbReference>
<sequence>MKRRHLKKGDGFLSENLLGSSQTVDNDVKIKVIDSLSDFPIIDKENDKDLYEFDDDKFEPAEDDLFQVKMQKENSPAQNIYFLLIYSLLFAIVFGLTISILLKTQYYVDLDTNPPKRIYLDNFSLDDLHYYNHIISNFYNSISFSSAVNQFEIAQNIFLNIGNNNKSEFRMPLSIEQDVVGDFFSIEDDTFHFNQQSNTINLNVNLVVAGAIRANRFTFGPFVIENNVLTNYNRQNQNSYQNLLLSESGASNFRLSNNFLAVAENDEISIYFMNLQKNRPEKIFQKSFNSKISNIFSNQNRFTFITNEERFSIQCFNQNCEELILDGINDHLIQNEECLIDKFGAKISLRTNNEMLYLISCFESDECTEVQINTNSNLDDFKSMKVGINEEGNPFVVIPKKQIVRIFDDIYNQVSFYDIPINFPLNSFFQPIPQSSTVLVLHDGEFHIMKF</sequence>
<keyword evidence="1" id="KW-0812">Transmembrane</keyword>
<keyword evidence="3" id="KW-1185">Reference proteome</keyword>